<evidence type="ECO:0000313" key="2">
    <source>
        <dbReference type="Proteomes" id="UP000238137"/>
    </source>
</evidence>
<reference evidence="1" key="1">
    <citation type="submission" date="2018-05" db="EMBL/GenBank/DDBJ databases">
        <title>Reclassification of Methylarcula marina and Methylarcula terricola as Paracoccus methylarcula sp.nov., comb.nov. and Paracoccus terricola comb.nov.</title>
        <authorList>
            <person name="Shmareva M.N."/>
            <person name="Doronina N.V."/>
            <person name="Vasilenko O.V."/>
            <person name="Tarlachkov S.V."/>
            <person name="Trotsenko Y.A."/>
        </authorList>
    </citation>
    <scope>NUCLEOTIDE SEQUENCE [LARGE SCALE GENOMIC DNA]</scope>
    <source>
        <strain evidence="1">VKM B-2159</strain>
    </source>
</reference>
<gene>
    <name evidence="1" type="ORF">A7A09_014560</name>
</gene>
<dbReference type="Proteomes" id="UP000238137">
    <property type="component" value="Unassembled WGS sequence"/>
</dbReference>
<organism evidence="1 2">
    <name type="scientific">Paracoccus methylarcula</name>
    <dbReference type="NCBI Taxonomy" id="72022"/>
    <lineage>
        <taxon>Bacteria</taxon>
        <taxon>Pseudomonadati</taxon>
        <taxon>Pseudomonadota</taxon>
        <taxon>Alphaproteobacteria</taxon>
        <taxon>Rhodobacterales</taxon>
        <taxon>Paracoccaceae</taxon>
        <taxon>Paracoccus</taxon>
    </lineage>
</organism>
<proteinExistence type="predicted"/>
<dbReference type="EMBL" id="PXNQ02000009">
    <property type="protein sequence ID" value="RNF33709.1"/>
    <property type="molecule type" value="Genomic_DNA"/>
</dbReference>
<protein>
    <recommendedName>
        <fullName evidence="3">DNA packaging protein</fullName>
    </recommendedName>
</protein>
<name>A0A3R7M871_9RHOB</name>
<sequence>MKEGTLAQILGITGNRVRVLAQDGVVVRSRRGFYDTRASIKNYCARLREGASRAGKQPSESSDQKAEVLRLTRAKADREEARVARERGELIPIDDVRREWTDLAVNLRSQILNIGPRVSARTGLDRDTAALLEEELRLALTELDNAR</sequence>
<dbReference type="AlphaFoldDB" id="A0A3R7M871"/>
<accession>A0A3R7M871</accession>
<comment type="caution">
    <text evidence="1">The sequence shown here is derived from an EMBL/GenBank/DDBJ whole genome shotgun (WGS) entry which is preliminary data.</text>
</comment>
<evidence type="ECO:0000313" key="1">
    <source>
        <dbReference type="EMBL" id="RNF33709.1"/>
    </source>
</evidence>
<evidence type="ECO:0008006" key="3">
    <source>
        <dbReference type="Google" id="ProtNLM"/>
    </source>
</evidence>
<keyword evidence="2" id="KW-1185">Reference proteome</keyword>